<dbReference type="Pfam" id="PF16888">
    <property type="entry name" value="YwqH-like"/>
    <property type="match status" value="1"/>
</dbReference>
<evidence type="ECO:0000313" key="2">
    <source>
        <dbReference type="EMBL" id="SUN07246.1"/>
    </source>
</evidence>
<name>A0A1Q8E7K8_STRAI</name>
<sequence length="144" mass="16541">MGKMDDAQIYQLQGQVDAHYANLSAASATIASIDEKLERLRSVKKSIGNIQTDVNDTKVSIMLKKEQPDWKGKQKEEFTSKWEEFSTDYTSFQTEMNTFYDAICDEITRLENQKNEQNGIIGWCQSQINHLGNFIEKLLHTKEG</sequence>
<evidence type="ECO:0000313" key="1">
    <source>
        <dbReference type="EMBL" id="OLF47781.1"/>
    </source>
</evidence>
<proteinExistence type="predicted"/>
<dbReference type="OrthoDB" id="2236973at2"/>
<reference evidence="3" key="2">
    <citation type="submission" date="2016-12" db="EMBL/GenBank/DDBJ databases">
        <authorList>
            <person name="Gulvik C.A."/>
        </authorList>
    </citation>
    <scope>NUCLEOTIDE SEQUENCE [LARGE SCALE GENOMIC DNA]</scope>
    <source>
        <strain evidence="3">ATCC 51725</strain>
    </source>
</reference>
<keyword evidence="3" id="KW-1185">Reference proteome</keyword>
<protein>
    <submittedName>
        <fullName evidence="1">DUF5082 domain-containing protein</fullName>
    </submittedName>
</protein>
<organism evidence="1 3">
    <name type="scientific">Streptococcus acidominimus</name>
    <dbReference type="NCBI Taxonomy" id="1326"/>
    <lineage>
        <taxon>Bacteria</taxon>
        <taxon>Bacillati</taxon>
        <taxon>Bacillota</taxon>
        <taxon>Bacilli</taxon>
        <taxon>Lactobacillales</taxon>
        <taxon>Streptococcaceae</taxon>
        <taxon>Streptococcus</taxon>
    </lineage>
</organism>
<dbReference type="EMBL" id="UHEN01000001">
    <property type="protein sequence ID" value="SUN07246.1"/>
    <property type="molecule type" value="Genomic_DNA"/>
</dbReference>
<dbReference type="RefSeq" id="WP_075100003.1">
    <property type="nucleotide sequence ID" value="NZ_MSJL01000080.1"/>
</dbReference>
<evidence type="ECO:0000313" key="4">
    <source>
        <dbReference type="Proteomes" id="UP000255213"/>
    </source>
</evidence>
<evidence type="ECO:0000313" key="3">
    <source>
        <dbReference type="Proteomes" id="UP000186437"/>
    </source>
</evidence>
<dbReference type="InterPro" id="IPR031681">
    <property type="entry name" value="YwqH-like"/>
</dbReference>
<dbReference type="EMBL" id="MSJL01000080">
    <property type="protein sequence ID" value="OLF47781.1"/>
    <property type="molecule type" value="Genomic_DNA"/>
</dbReference>
<reference evidence="2 4" key="3">
    <citation type="submission" date="2018-06" db="EMBL/GenBank/DDBJ databases">
        <authorList>
            <consortium name="Pathogen Informatics"/>
            <person name="Doyle S."/>
        </authorList>
    </citation>
    <scope>NUCLEOTIDE SEQUENCE [LARGE SCALE GENOMIC DNA]</scope>
    <source>
        <strain evidence="2 4">NCTC12957</strain>
    </source>
</reference>
<reference evidence="1" key="1">
    <citation type="submission" date="2016-12" db="EMBL/GenBank/DDBJ databases">
        <authorList>
            <person name="Song W.-J."/>
            <person name="Kurnit D.M."/>
        </authorList>
    </citation>
    <scope>NUCLEOTIDE SEQUENCE [LARGE SCALE GENOMIC DNA]</scope>
    <source>
        <strain evidence="1">ATCC 51725</strain>
    </source>
</reference>
<dbReference type="Proteomes" id="UP000186437">
    <property type="component" value="Unassembled WGS sequence"/>
</dbReference>
<gene>
    <name evidence="1" type="ORF">BU200_10080</name>
    <name evidence="2" type="ORF">NCTC12957_01078</name>
</gene>
<accession>A0A1Q8E7K8</accession>
<dbReference type="Proteomes" id="UP000255213">
    <property type="component" value="Unassembled WGS sequence"/>
</dbReference>
<dbReference type="AlphaFoldDB" id="A0A1Q8E7K8"/>